<organism evidence="2 3">
    <name type="scientific">Rasamsonia emersonii (strain ATCC 16479 / CBS 393.64 / IMI 116815)</name>
    <dbReference type="NCBI Taxonomy" id="1408163"/>
    <lineage>
        <taxon>Eukaryota</taxon>
        <taxon>Fungi</taxon>
        <taxon>Dikarya</taxon>
        <taxon>Ascomycota</taxon>
        <taxon>Pezizomycotina</taxon>
        <taxon>Eurotiomycetes</taxon>
        <taxon>Eurotiomycetidae</taxon>
        <taxon>Eurotiales</taxon>
        <taxon>Trichocomaceae</taxon>
        <taxon>Rasamsonia</taxon>
    </lineage>
</organism>
<dbReference type="AlphaFoldDB" id="A0A0F4YRK0"/>
<name>A0A0F4YRK0_RASE3</name>
<feature type="compositionally biased region" description="Polar residues" evidence="1">
    <location>
        <begin position="30"/>
        <end position="64"/>
    </location>
</feature>
<dbReference type="Proteomes" id="UP000053958">
    <property type="component" value="Unassembled WGS sequence"/>
</dbReference>
<gene>
    <name evidence="2" type="ORF">T310_5057</name>
</gene>
<reference evidence="2 3" key="1">
    <citation type="submission" date="2015-04" db="EMBL/GenBank/DDBJ databases">
        <authorList>
            <person name="Heijne W.H."/>
            <person name="Fedorova N.D."/>
            <person name="Nierman W.C."/>
            <person name="Vollebregt A.W."/>
            <person name="Zhao Z."/>
            <person name="Wu L."/>
            <person name="Kumar M."/>
            <person name="Stam H."/>
            <person name="van den Berg M.A."/>
            <person name="Pel H.J."/>
        </authorList>
    </citation>
    <scope>NUCLEOTIDE SEQUENCE [LARGE SCALE GENOMIC DNA]</scope>
    <source>
        <strain evidence="2 3">CBS 393.64</strain>
    </source>
</reference>
<comment type="caution">
    <text evidence="2">The sequence shown here is derived from an EMBL/GenBank/DDBJ whole genome shotgun (WGS) entry which is preliminary data.</text>
</comment>
<dbReference type="GeneID" id="25317404"/>
<keyword evidence="3" id="KW-1185">Reference proteome</keyword>
<evidence type="ECO:0000313" key="2">
    <source>
        <dbReference type="EMBL" id="KKA20917.1"/>
    </source>
</evidence>
<accession>A0A0F4YRK0</accession>
<feature type="compositionally biased region" description="Basic residues" evidence="1">
    <location>
        <begin position="1"/>
        <end position="13"/>
    </location>
</feature>
<feature type="region of interest" description="Disordered" evidence="1">
    <location>
        <begin position="30"/>
        <end position="66"/>
    </location>
</feature>
<dbReference type="RefSeq" id="XP_013327529.1">
    <property type="nucleotide sequence ID" value="XM_013472075.1"/>
</dbReference>
<proteinExistence type="predicted"/>
<feature type="region of interest" description="Disordered" evidence="1">
    <location>
        <begin position="1"/>
        <end position="20"/>
    </location>
</feature>
<evidence type="ECO:0000256" key="1">
    <source>
        <dbReference type="SAM" id="MobiDB-lite"/>
    </source>
</evidence>
<protein>
    <submittedName>
        <fullName evidence="2">Uncharacterized protein</fullName>
    </submittedName>
</protein>
<dbReference type="EMBL" id="LASV01000218">
    <property type="protein sequence ID" value="KKA20917.1"/>
    <property type="molecule type" value="Genomic_DNA"/>
</dbReference>
<sequence length="182" mass="20182">MEPHRQHRMTHASRRAEGTVARTDLSQLSTNGTNNAVAASTASHRSISRYSPPFTSTSNPQNVTSHHHETFPALTQGRLIQHQSRMDGLWGDPDAAQQMRRARAARTMSAIQRLHAESHLPQHVLDDMSANSEGMLLLERYLAERARDGYQVGMRRTLRDGAAMDNAANLRGSLSDNDGFDA</sequence>
<evidence type="ECO:0000313" key="3">
    <source>
        <dbReference type="Proteomes" id="UP000053958"/>
    </source>
</evidence>